<evidence type="ECO:0000313" key="2">
    <source>
        <dbReference type="Proteomes" id="UP000278351"/>
    </source>
</evidence>
<reference evidence="1 2" key="1">
    <citation type="submission" date="2018-11" db="EMBL/GenBank/DDBJ databases">
        <title>Chitinophaga lutea sp.nov., isolate from arsenic contaminated soil.</title>
        <authorList>
            <person name="Zong Y."/>
        </authorList>
    </citation>
    <scope>NUCLEOTIDE SEQUENCE [LARGE SCALE GENOMIC DNA]</scope>
    <source>
        <strain evidence="1 2">ZY74</strain>
    </source>
</reference>
<evidence type="ECO:0000313" key="1">
    <source>
        <dbReference type="EMBL" id="RPE09604.1"/>
    </source>
</evidence>
<keyword evidence="2" id="KW-1185">Reference proteome</keyword>
<name>A0A3N4QCY0_9BACT</name>
<comment type="caution">
    <text evidence="1">The sequence shown here is derived from an EMBL/GenBank/DDBJ whole genome shotgun (WGS) entry which is preliminary data.</text>
</comment>
<gene>
    <name evidence="1" type="ORF">EGT74_21745</name>
</gene>
<dbReference type="Proteomes" id="UP000278351">
    <property type="component" value="Unassembled WGS sequence"/>
</dbReference>
<dbReference type="AlphaFoldDB" id="A0A3N4QCY0"/>
<proteinExistence type="predicted"/>
<organism evidence="1 2">
    <name type="scientific">Chitinophaga lutea</name>
    <dbReference type="NCBI Taxonomy" id="2488634"/>
    <lineage>
        <taxon>Bacteria</taxon>
        <taxon>Pseudomonadati</taxon>
        <taxon>Bacteroidota</taxon>
        <taxon>Chitinophagia</taxon>
        <taxon>Chitinophagales</taxon>
        <taxon>Chitinophagaceae</taxon>
        <taxon>Chitinophaga</taxon>
    </lineage>
</organism>
<sequence length="61" mass="7145">MKDSLYVSCFPKRMDEIRGLNQIHERDEISRVIKLKTLLIAPLPGFPAKAFNLQQFTYTVY</sequence>
<dbReference type="EMBL" id="RPDH01000002">
    <property type="protein sequence ID" value="RPE09604.1"/>
    <property type="molecule type" value="Genomic_DNA"/>
</dbReference>
<protein>
    <submittedName>
        <fullName evidence="1">Uncharacterized protein</fullName>
    </submittedName>
</protein>
<accession>A0A3N4QCY0</accession>